<dbReference type="GO" id="GO:0005576">
    <property type="term" value="C:extracellular region"/>
    <property type="evidence" value="ECO:0007669"/>
    <property type="project" value="UniProtKB-SubCell"/>
</dbReference>
<dbReference type="FunFam" id="2.10.25.10:FF:000005">
    <property type="entry name" value="Fibrillin 2"/>
    <property type="match status" value="1"/>
</dbReference>
<dbReference type="EMBL" id="CASHTH010001942">
    <property type="protein sequence ID" value="CAI8022156.1"/>
    <property type="molecule type" value="Genomic_DNA"/>
</dbReference>
<feature type="binding site" evidence="14">
    <location>
        <position position="854"/>
    </location>
    <ligand>
        <name>Zn(2+)</name>
        <dbReference type="ChEBI" id="CHEBI:29105"/>
        <note>catalytic</note>
    </ligand>
</feature>
<dbReference type="PROSITE" id="PS01186">
    <property type="entry name" value="EGF_2"/>
    <property type="match status" value="16"/>
</dbReference>
<dbReference type="SMART" id="SM00181">
    <property type="entry name" value="EGF"/>
    <property type="match status" value="22"/>
</dbReference>
<feature type="compositionally biased region" description="Pro residues" evidence="15">
    <location>
        <begin position="2207"/>
        <end position="2236"/>
    </location>
</feature>
<keyword evidence="14" id="KW-0862">Zinc</keyword>
<keyword evidence="11" id="KW-0325">Glycoprotein</keyword>
<dbReference type="Gene3D" id="3.40.390.10">
    <property type="entry name" value="Collagenase (Catalytic Domain)"/>
    <property type="match status" value="1"/>
</dbReference>
<keyword evidence="8 16" id="KW-1133">Transmembrane helix</keyword>
<evidence type="ECO:0000313" key="20">
    <source>
        <dbReference type="EMBL" id="CAI8022156.1"/>
    </source>
</evidence>
<dbReference type="GO" id="GO:0016020">
    <property type="term" value="C:membrane"/>
    <property type="evidence" value="ECO:0007669"/>
    <property type="project" value="UniProtKB-SubCell"/>
</dbReference>
<feature type="transmembrane region" description="Helical" evidence="16">
    <location>
        <begin position="2080"/>
        <end position="2106"/>
    </location>
</feature>
<keyword evidence="5 16" id="KW-0812">Transmembrane</keyword>
<dbReference type="GO" id="GO:0004222">
    <property type="term" value="F:metalloendopeptidase activity"/>
    <property type="evidence" value="ECO:0007669"/>
    <property type="project" value="InterPro"/>
</dbReference>
<dbReference type="InterPro" id="IPR000742">
    <property type="entry name" value="EGF"/>
</dbReference>
<dbReference type="PROSITE" id="PS00010">
    <property type="entry name" value="ASX_HYDROXYL"/>
    <property type="match status" value="10"/>
</dbReference>
<dbReference type="Pfam" id="PF07645">
    <property type="entry name" value="EGF_CA"/>
    <property type="match status" value="1"/>
</dbReference>
<dbReference type="SUPFAM" id="SSF57184">
    <property type="entry name" value="Growth factor receptor domain"/>
    <property type="match status" value="7"/>
</dbReference>
<dbReference type="PROSITE" id="PS00022">
    <property type="entry name" value="EGF_1"/>
    <property type="match status" value="1"/>
</dbReference>
<feature type="domain" description="EGF-like" evidence="17">
    <location>
        <begin position="1282"/>
        <end position="1322"/>
    </location>
</feature>
<evidence type="ECO:0000256" key="1">
    <source>
        <dbReference type="ARBA" id="ARBA00004167"/>
    </source>
</evidence>
<dbReference type="SUPFAM" id="SSF52047">
    <property type="entry name" value="RNI-like"/>
    <property type="match status" value="2"/>
</dbReference>
<reference evidence="20" key="1">
    <citation type="submission" date="2023-03" db="EMBL/GenBank/DDBJ databases">
        <authorList>
            <person name="Steffen K."/>
            <person name="Cardenas P."/>
        </authorList>
    </citation>
    <scope>NUCLEOTIDE SEQUENCE</scope>
</reference>
<comment type="subcellular location">
    <subcellularLocation>
        <location evidence="1">Membrane</location>
        <topology evidence="1">Single-pass membrane protein</topology>
    </subcellularLocation>
    <subcellularLocation>
        <location evidence="2">Secreted</location>
    </subcellularLocation>
</comment>
<dbReference type="FunFam" id="3.40.390.10:FF:000002">
    <property type="entry name" value="Disintegrin and metalloproteinase domain-containing protein 22"/>
    <property type="match status" value="1"/>
</dbReference>
<keyword evidence="4 13" id="KW-0245">EGF-like domain</keyword>
<dbReference type="InterPro" id="IPR002870">
    <property type="entry name" value="Peptidase_M12B_N"/>
</dbReference>
<sequence length="2356" mass="249519">MKTLEDLCLAFIARHFSTYQRLGNSLSSHHKEMLLERMCIHGQLTKSSLPCVSYALFSHTLQRISLCFSSQLDDRCLELLGASGVLPTSVTIQKCPNITDKGIASLARIVRKTEELLLLGMKQLTGEGLKNLMSRSLRQLSLQGSTGITDPGLSALLRNCPNVEKLCLAELDKLTDATFVCLAEVLGDKLVELDALQVNSVTSAGTTALATHCSNLRVVNFEMDTCLDGSGLVRMAENCPIASLNISFCYKVPAHEVEVMVSMLRAKGTLQSFEAMGHVLSPIGLELLASSLALSKLSLCGVALVNDDSVDLMARSMAKTLVNLDVSNCAVTDDSCASIARHCQAIEALGLRNVREITGAPLVGLFNDGERNKSITAVTFSGSKKIQPDVVEALVSNCPSLEVVTMAGLKGITDTVALTLAHSCPDIQHVSFRNCDVTDVGICEMASGCPLLTLLAVAGVHCLTDKSIMALAEHCPHLEELYISGCDKITKQAVTYLKDCVVSGVQVFHTNPSAPIGLLMAKDLDTGEYTRVDNLHFDSVERLSGARKTREHFFPKSLTVVLATQECNFTLKLELNGVLMSRKFKSHYFDKNGKEVIDKGLTNCFYQGEVSERPDWQVVVNLCKGLSGTFGVHGAEVNREEFYHIEPLRGESDTPLPPGKSLIDLLTRPHALYLDAELSDNNGTCGSHSGVHDRHPTIDLSAEERSKLRAKRQSGQQFLFVELVIVNDQSQFNENGNLEDTVIRTLDIANQMDTLFRVLNVRIALVDVITWNTGNQISVVSNPDTLLNNFRTYKPQIATQHDAAMLLTNVDLDGSTIGIAFLSVTCGSSAVGVTQDTRRPPASVGATASHELGHIMNMDHDDAGSCNCPDGTSMCIMAATITFNPPSSWSQCSIDQLNSGFTGSRNLDRCLFNEPTTVVGDPVCGNGIQEDGEACDCGSSQECTNQCCNANTCQLASNAECSSGTCCDIAACQLRPYGTQCRATSGSCDIAEYCSGDAQDCPQDLHRRDATTCNSGNDYCYDGTCQMHSDQCQFHFATTAADSRCYSTLNTDGTEGGNCGYTQTAYIACTQSNANCGMLFCGRSGTYQRTAGNTFVRIITTQITTTIFCKGFSPLPGTDIMNPGLVADGTRCGNGLACYSQQCISVSTLPTLAAIPACPTGNGLPCSGNGICNNLGGCSCNVGFTGSDCSSPISGPDVGPVNECASNNGGCEHVCVDTDASFECRCNAGFTLNSNGRTCDDINECSSNNGGCGQTCTNNDGSFQCSCRNGYLLAPNGLGCVDLNECATGNGQCSHICTNNDGSFRCSCRTGFLLAGDGRTCTDINECSTGVSSCQQTCTNTAGSFLCGCNSGFNLNSNGQTCSDINECLSSNGGCEQRCANTAGSQTCSCNPGYRLNSDRRTCRDIDECAENSDGCQQLCSNTQGSYFCSCRSGFTLSSDDRSCFDRDECAVDNGFCQQQCTNIAGGHTCSCFLGYRINSDGRTCDDIDECTEGSHNCGQLCINTLSSFTCSCQSGFTLATNRRTCNDINECATANGNCAQMCTNTPGSHTCSCRSGYRLNNDGRSCRDIDECAEDIDGCAHICTDRDGSFTCSCRPGFSLASNGRSCNDVNECVQGTHDCEGTCTNTAGGFECGCPQGYQLSSDGRSCIDIDECANDRGGCGQVCSNTPGTFSCGCSEGYKLQPDGFSCLPVDQCEEDTHDCAGFCRNAGSSFICDCSPGFDLASNGRDCIDVNECASGNGGCEGTCTNVEGSFHCSCPPQGFTLSPDGRGCDDVDECVADTDDCDHTCTNTEGSFTCSCQSGFSLDSDGGTCIDIDECASSDANSCDQICVNSPGGFTCNCRQGFLLDSEDEKSCSDIDECVLGLAECGQICTNTEGSSVCSCEEGFLLDEDGKTCSDIDECANAYGGCSQVCINDEAGHSCACLPGFELDNNGMACKSTDPCTGANDCDHPELCSEATGSPVCFCPQGFELGADEKTCSDLNECSTDNAGCSDTCTNTNGGFVCSCPTGYVVGADFRNCMDLNECAVENDGCSHTCTNMDGNFTCSCPSNLRLDGDDRTCVGNTTERTTGSSSNGGAIAGGVIAAIVAVVIVIAIVVLVFLVLRKRRAGNAIKNTKYSRPHGDLESTSTSRQNLFSTQSSQSMTSVQYRGQSNHTAYSGYQPPTPVYSGDSSPPARRAPPRRPPTAATPAPASFSQAPVRRVAPAPPPAYRPPTAPTKPPAPSRPKPPQPSAPAKPLLPTKPAIQPPAARSQSSYVPPKTVKPPPPLASKPVLPPPTFQKPAVRPAPPAAKPSLAPKPTGPAAPSRVNVQWPPTPQNTSLKQWSLSSSCQEAIGTTQQETHDSSQVLALTDFC</sequence>
<name>A0AA35S4Q6_GEOBA</name>
<feature type="active site" evidence="14">
    <location>
        <position position="851"/>
    </location>
</feature>
<dbReference type="InterPro" id="IPR032675">
    <property type="entry name" value="LRR_dom_sf"/>
</dbReference>
<dbReference type="InterPro" id="IPR001881">
    <property type="entry name" value="EGF-like_Ca-bd_dom"/>
</dbReference>
<protein>
    <submittedName>
        <fullName evidence="20">Fibrillin-3</fullName>
    </submittedName>
</protein>
<dbReference type="InterPro" id="IPR000152">
    <property type="entry name" value="EGF-type_Asp/Asn_hydroxyl_site"/>
</dbReference>
<comment type="caution">
    <text evidence="20">The sequence shown here is derived from an EMBL/GenBank/DDBJ whole genome shotgun (WGS) entry which is preliminary data.</text>
</comment>
<evidence type="ECO:0000256" key="10">
    <source>
        <dbReference type="ARBA" id="ARBA00023157"/>
    </source>
</evidence>
<dbReference type="Proteomes" id="UP001174909">
    <property type="component" value="Unassembled WGS sequence"/>
</dbReference>
<feature type="binding site" evidence="14">
    <location>
        <position position="860"/>
    </location>
    <ligand>
        <name>Zn(2+)</name>
        <dbReference type="ChEBI" id="CHEBI:29105"/>
        <note>catalytic</note>
    </ligand>
</feature>
<organism evidence="20 21">
    <name type="scientific">Geodia barretti</name>
    <name type="common">Barrett's horny sponge</name>
    <dbReference type="NCBI Taxonomy" id="519541"/>
    <lineage>
        <taxon>Eukaryota</taxon>
        <taxon>Metazoa</taxon>
        <taxon>Porifera</taxon>
        <taxon>Demospongiae</taxon>
        <taxon>Heteroscleromorpha</taxon>
        <taxon>Tetractinellida</taxon>
        <taxon>Astrophorina</taxon>
        <taxon>Geodiidae</taxon>
        <taxon>Geodia</taxon>
    </lineage>
</organism>
<dbReference type="InterPro" id="IPR006553">
    <property type="entry name" value="Leu-rich_rpt_Cys-con_subtyp"/>
</dbReference>
<feature type="domain" description="EGF-like" evidence="17">
    <location>
        <begin position="1154"/>
        <end position="1190"/>
    </location>
</feature>
<dbReference type="PROSITE" id="PS50214">
    <property type="entry name" value="DISINTEGRIN_2"/>
    <property type="match status" value="1"/>
</dbReference>
<dbReference type="FunFam" id="2.10.25.10:FF:000014">
    <property type="entry name" value="Latent-transforming growth factor beta-binding protein 3"/>
    <property type="match status" value="1"/>
</dbReference>
<feature type="compositionally biased region" description="Low complexity" evidence="15">
    <location>
        <begin position="2139"/>
        <end position="2148"/>
    </location>
</feature>
<evidence type="ECO:0000256" key="6">
    <source>
        <dbReference type="ARBA" id="ARBA00022729"/>
    </source>
</evidence>
<dbReference type="InterPro" id="IPR050751">
    <property type="entry name" value="ECM_structural_protein"/>
</dbReference>
<evidence type="ECO:0000256" key="11">
    <source>
        <dbReference type="ARBA" id="ARBA00023180"/>
    </source>
</evidence>
<accession>A0AA35S4Q6</accession>
<feature type="region of interest" description="Disordered" evidence="15">
    <location>
        <begin position="2117"/>
        <end position="2324"/>
    </location>
</feature>
<keyword evidence="14" id="KW-0479">Metal-binding</keyword>
<feature type="domain" description="EGF-like" evidence="17">
    <location>
        <begin position="1200"/>
        <end position="1240"/>
    </location>
</feature>
<evidence type="ECO:0000256" key="13">
    <source>
        <dbReference type="PROSITE-ProRule" id="PRU00076"/>
    </source>
</evidence>
<feature type="compositionally biased region" description="Polar residues" evidence="15">
    <location>
        <begin position="2149"/>
        <end position="2161"/>
    </location>
</feature>
<feature type="domain" description="EGF-like" evidence="17">
    <location>
        <begin position="1487"/>
        <end position="1527"/>
    </location>
</feature>
<dbReference type="SUPFAM" id="SSF55486">
    <property type="entry name" value="Metalloproteases ('zincins'), catalytic domain"/>
    <property type="match status" value="1"/>
</dbReference>
<evidence type="ECO:0000256" key="8">
    <source>
        <dbReference type="ARBA" id="ARBA00022989"/>
    </source>
</evidence>
<keyword evidence="10 13" id="KW-1015">Disulfide bond</keyword>
<dbReference type="CDD" id="cd04269">
    <property type="entry name" value="ZnMc_adamalysin_II_like"/>
    <property type="match status" value="1"/>
</dbReference>
<dbReference type="FunFam" id="2.10.25.10:FF:000240">
    <property type="entry name" value="Vitamin K-dependent protein S"/>
    <property type="match status" value="12"/>
</dbReference>
<feature type="domain" description="Disintegrin" evidence="18">
    <location>
        <begin position="921"/>
        <end position="1009"/>
    </location>
</feature>
<dbReference type="Gene3D" id="3.80.10.10">
    <property type="entry name" value="Ribonuclease Inhibitor"/>
    <property type="match status" value="3"/>
</dbReference>
<feature type="domain" description="EGF-like" evidence="17">
    <location>
        <begin position="1569"/>
        <end position="1609"/>
    </location>
</feature>
<comment type="caution">
    <text evidence="13">Lacks conserved residue(s) required for the propagation of feature annotation.</text>
</comment>
<dbReference type="Pfam" id="PF14670">
    <property type="entry name" value="FXa_inhibition"/>
    <property type="match status" value="7"/>
</dbReference>
<dbReference type="SUPFAM" id="SSF57552">
    <property type="entry name" value="Blood coagulation inhibitor (disintegrin)"/>
    <property type="match status" value="1"/>
</dbReference>
<dbReference type="InterPro" id="IPR018097">
    <property type="entry name" value="EGF_Ca-bd_CS"/>
</dbReference>
<dbReference type="InterPro" id="IPR024079">
    <property type="entry name" value="MetalloPept_cat_dom_sf"/>
</dbReference>
<dbReference type="GO" id="GO:0006508">
    <property type="term" value="P:proteolysis"/>
    <property type="evidence" value="ECO:0007669"/>
    <property type="project" value="InterPro"/>
</dbReference>
<dbReference type="InterPro" id="IPR001611">
    <property type="entry name" value="Leu-rich_rpt"/>
</dbReference>
<dbReference type="Pfam" id="PF12662">
    <property type="entry name" value="cEGF"/>
    <property type="match status" value="11"/>
</dbReference>
<gene>
    <name evidence="20" type="ORF">GBAR_LOCUS13031</name>
</gene>
<evidence type="ECO:0000259" key="17">
    <source>
        <dbReference type="PROSITE" id="PS50026"/>
    </source>
</evidence>
<dbReference type="PROSITE" id="PS50215">
    <property type="entry name" value="ADAM_MEPRO"/>
    <property type="match status" value="1"/>
</dbReference>
<dbReference type="InterPro" id="IPR034027">
    <property type="entry name" value="Reprolysin_adamalysin"/>
</dbReference>
<dbReference type="CDD" id="cd00054">
    <property type="entry name" value="EGF_CA"/>
    <property type="match status" value="2"/>
</dbReference>
<dbReference type="InterPro" id="IPR001590">
    <property type="entry name" value="Peptidase_M12B"/>
</dbReference>
<feature type="binding site" evidence="14">
    <location>
        <position position="850"/>
    </location>
    <ligand>
        <name>Zn(2+)</name>
        <dbReference type="ChEBI" id="CHEBI:29105"/>
        <note>catalytic</note>
    </ligand>
</feature>
<evidence type="ECO:0000256" key="2">
    <source>
        <dbReference type="ARBA" id="ARBA00004613"/>
    </source>
</evidence>
<evidence type="ECO:0000256" key="12">
    <source>
        <dbReference type="PROSITE-ProRule" id="PRU00068"/>
    </source>
</evidence>
<keyword evidence="6" id="KW-0732">Signal</keyword>
<feature type="compositionally biased region" description="Pro residues" evidence="15">
    <location>
        <begin position="2263"/>
        <end position="2293"/>
    </location>
</feature>
<dbReference type="SMART" id="SM00050">
    <property type="entry name" value="DISIN"/>
    <property type="match status" value="1"/>
</dbReference>
<proteinExistence type="predicted"/>
<feature type="compositionally biased region" description="Polar residues" evidence="15">
    <location>
        <begin position="2128"/>
        <end position="2138"/>
    </location>
</feature>
<feature type="domain" description="EGF-like" evidence="17">
    <location>
        <begin position="1941"/>
        <end position="1982"/>
    </location>
</feature>
<feature type="compositionally biased region" description="Low complexity" evidence="15">
    <location>
        <begin position="2187"/>
        <end position="2206"/>
    </location>
</feature>
<dbReference type="InterPro" id="IPR026823">
    <property type="entry name" value="cEGF"/>
</dbReference>
<evidence type="ECO:0000256" key="9">
    <source>
        <dbReference type="ARBA" id="ARBA00023136"/>
    </source>
</evidence>
<keyword evidence="3" id="KW-0964">Secreted</keyword>
<feature type="disulfide bond" evidence="12">
    <location>
        <begin position="981"/>
        <end position="1001"/>
    </location>
</feature>
<keyword evidence="9 16" id="KW-0472">Membrane</keyword>
<dbReference type="PROSITE" id="PS50026">
    <property type="entry name" value="EGF_3"/>
    <property type="match status" value="8"/>
</dbReference>
<dbReference type="GO" id="GO:0005509">
    <property type="term" value="F:calcium ion binding"/>
    <property type="evidence" value="ECO:0007669"/>
    <property type="project" value="InterPro"/>
</dbReference>
<dbReference type="InterPro" id="IPR001762">
    <property type="entry name" value="Disintegrin_dom"/>
</dbReference>
<dbReference type="Pfam" id="PF01421">
    <property type="entry name" value="Reprolysin"/>
    <property type="match status" value="1"/>
</dbReference>
<keyword evidence="7" id="KW-0677">Repeat</keyword>
<evidence type="ECO:0000256" key="4">
    <source>
        <dbReference type="ARBA" id="ARBA00022536"/>
    </source>
</evidence>
<dbReference type="Pfam" id="PF13516">
    <property type="entry name" value="LRR_6"/>
    <property type="match status" value="1"/>
</dbReference>
<keyword evidence="21" id="KW-1185">Reference proteome</keyword>
<feature type="disulfide bond" evidence="13">
    <location>
        <begin position="1180"/>
        <end position="1189"/>
    </location>
</feature>
<dbReference type="Gene3D" id="2.10.25.10">
    <property type="entry name" value="Laminin"/>
    <property type="match status" value="21"/>
</dbReference>
<dbReference type="SMART" id="SM00367">
    <property type="entry name" value="LRR_CC"/>
    <property type="match status" value="11"/>
</dbReference>
<feature type="compositionally biased region" description="Low complexity" evidence="15">
    <location>
        <begin position="2237"/>
        <end position="2246"/>
    </location>
</feature>
<feature type="domain" description="EGF-like" evidence="17">
    <location>
        <begin position="1733"/>
        <end position="1774"/>
    </location>
</feature>
<evidence type="ECO:0000259" key="19">
    <source>
        <dbReference type="PROSITE" id="PS50215"/>
    </source>
</evidence>
<evidence type="ECO:0000256" key="7">
    <source>
        <dbReference type="ARBA" id="ARBA00022737"/>
    </source>
</evidence>
<evidence type="ECO:0000256" key="5">
    <source>
        <dbReference type="ARBA" id="ARBA00022692"/>
    </source>
</evidence>
<evidence type="ECO:0000256" key="14">
    <source>
        <dbReference type="PROSITE-ProRule" id="PRU00276"/>
    </source>
</evidence>
<dbReference type="InterPro" id="IPR006586">
    <property type="entry name" value="ADAM_Cys-rich"/>
</dbReference>
<evidence type="ECO:0000259" key="18">
    <source>
        <dbReference type="PROSITE" id="PS50214"/>
    </source>
</evidence>
<dbReference type="PANTHER" id="PTHR24034:SF202">
    <property type="entry name" value="HEMICENTIN 2"/>
    <property type="match status" value="1"/>
</dbReference>
<evidence type="ECO:0000256" key="3">
    <source>
        <dbReference type="ARBA" id="ARBA00022525"/>
    </source>
</evidence>
<dbReference type="InterPro" id="IPR009030">
    <property type="entry name" value="Growth_fac_rcpt_cys_sf"/>
</dbReference>
<dbReference type="PANTHER" id="PTHR24034">
    <property type="entry name" value="EGF-LIKE DOMAIN-CONTAINING PROTEIN"/>
    <property type="match status" value="1"/>
</dbReference>
<evidence type="ECO:0000313" key="21">
    <source>
        <dbReference type="Proteomes" id="UP001174909"/>
    </source>
</evidence>
<dbReference type="SMART" id="SM00608">
    <property type="entry name" value="ACR"/>
    <property type="match status" value="1"/>
</dbReference>
<dbReference type="InterPro" id="IPR036436">
    <property type="entry name" value="Disintegrin_dom_sf"/>
</dbReference>
<dbReference type="Pfam" id="PF01562">
    <property type="entry name" value="Pep_M12B_propep"/>
    <property type="match status" value="1"/>
</dbReference>
<dbReference type="PROSITE" id="PS01187">
    <property type="entry name" value="EGF_CA"/>
    <property type="match status" value="6"/>
</dbReference>
<feature type="domain" description="Peptidase M12B" evidence="19">
    <location>
        <begin position="719"/>
        <end position="915"/>
    </location>
</feature>
<evidence type="ECO:0000256" key="15">
    <source>
        <dbReference type="SAM" id="MobiDB-lite"/>
    </source>
</evidence>
<evidence type="ECO:0000256" key="16">
    <source>
        <dbReference type="SAM" id="Phobius"/>
    </source>
</evidence>
<dbReference type="InterPro" id="IPR049883">
    <property type="entry name" value="NOTCH1_EGF-like"/>
</dbReference>
<dbReference type="SMART" id="SM00179">
    <property type="entry name" value="EGF_CA"/>
    <property type="match status" value="21"/>
</dbReference>
<dbReference type="FunFam" id="2.10.25.10:FF:000037">
    <property type="entry name" value="Signal peptide, CUB domain and EGF-like domain-containing 2"/>
    <property type="match status" value="1"/>
</dbReference>
<feature type="domain" description="EGF-like" evidence="17">
    <location>
        <begin position="1775"/>
        <end position="1815"/>
    </location>
</feature>